<dbReference type="Pfam" id="PF01715">
    <property type="entry name" value="IPPT"/>
    <property type="match status" value="1"/>
</dbReference>
<sequence>MLIRYLRYLKNRIIMQPKKNVITIVGTTGVGKSQLSIDLAKAINGEIINADSMQMYKKLDVITNKHPIEERDGIVHHVMNHINWDEEYFIHKFNQEASAAIEDIHSRGKVPIVVGGTHYYLSSLLFRNKTIGSKVEEKNELTPSQIELLDGPVEEIFTELNRLDPIIAGKFHPQDRRKLRRALEIYYTTEKKTSELYLEQKYDELEDSSLKFNTLVLWVYSEPDVLRPRLDTRVDKMMEIGALEEIKELYEFYKLQDPKPDLTRGIWQVIGFKEFLTWLETSNEDFQEGVEKMKIRTRQYAKSQIKWIKNLLATELNKESRFNFQYGGKMYLLDATDLSLWSQNVREIGVNITKKFLTTGPKSVTEMQTPEHLKDVFPTADNLEALKSNKKLGSESSWKHFTCELCTDKNGNPFTAVGEDNYKIHLAGRRHKRKIGSNERKRKHEEMIKLHNKDDKKDDNKDNKELDNQEKLH</sequence>
<feature type="region of interest" description="Disordered" evidence="8">
    <location>
        <begin position="428"/>
        <end position="473"/>
    </location>
</feature>
<comment type="similarity">
    <text evidence="1 5 7">Belongs to the IPP transferase family.</text>
</comment>
<dbReference type="Gene3D" id="3.40.50.300">
    <property type="entry name" value="P-loop containing nucleotide triphosphate hydrolases"/>
    <property type="match status" value="1"/>
</dbReference>
<evidence type="ECO:0000256" key="2">
    <source>
        <dbReference type="ARBA" id="ARBA00022679"/>
    </source>
</evidence>
<comment type="function">
    <text evidence="5">Catalyzes the transfer of a dimethylallyl group onto the adenine at position 37.</text>
</comment>
<evidence type="ECO:0000256" key="8">
    <source>
        <dbReference type="SAM" id="MobiDB-lite"/>
    </source>
</evidence>
<dbReference type="HAMAP" id="MF_00185">
    <property type="entry name" value="IPP_trans"/>
    <property type="match status" value="1"/>
</dbReference>
<dbReference type="InterPro" id="IPR030666">
    <property type="entry name" value="IPP_transferase_euk"/>
</dbReference>
<accession>A0ABP0EKC3</accession>
<dbReference type="PANTHER" id="PTHR11088">
    <property type="entry name" value="TRNA DIMETHYLALLYLTRANSFERASE"/>
    <property type="match status" value="1"/>
</dbReference>
<dbReference type="InterPro" id="IPR018022">
    <property type="entry name" value="IPT"/>
</dbReference>
<dbReference type="NCBIfam" id="TIGR00174">
    <property type="entry name" value="miaA"/>
    <property type="match status" value="1"/>
</dbReference>
<keyword evidence="5 6" id="KW-0819">tRNA processing</keyword>
<evidence type="ECO:0000256" key="6">
    <source>
        <dbReference type="RuleBase" id="RU003783"/>
    </source>
</evidence>
<proteinExistence type="inferred from homology"/>
<dbReference type="InterPro" id="IPR027417">
    <property type="entry name" value="P-loop_NTPase"/>
</dbReference>
<dbReference type="Gene3D" id="3.30.160.60">
    <property type="entry name" value="Classic Zinc Finger"/>
    <property type="match status" value="1"/>
</dbReference>
<name>A0ABP0EKC3_9ASCO</name>
<keyword evidence="2 5" id="KW-0808">Transferase</keyword>
<keyword evidence="5" id="KW-0963">Cytoplasm</keyword>
<keyword evidence="3 5" id="KW-0547">Nucleotide-binding</keyword>
<reference evidence="9 10" key="1">
    <citation type="submission" date="2024-01" db="EMBL/GenBank/DDBJ databases">
        <authorList>
            <consortium name="Genoscope - CEA"/>
            <person name="William W."/>
        </authorList>
    </citation>
    <scope>NUCLEOTIDE SEQUENCE [LARGE SCALE GENOMIC DNA]</scope>
    <source>
        <strain evidence="9 10">29B2s-10</strain>
    </source>
</reference>
<evidence type="ECO:0000256" key="3">
    <source>
        <dbReference type="ARBA" id="ARBA00022741"/>
    </source>
</evidence>
<organism evidence="9 10">
    <name type="scientific">[Candida] anglica</name>
    <dbReference type="NCBI Taxonomy" id="148631"/>
    <lineage>
        <taxon>Eukaryota</taxon>
        <taxon>Fungi</taxon>
        <taxon>Dikarya</taxon>
        <taxon>Ascomycota</taxon>
        <taxon>Saccharomycotina</taxon>
        <taxon>Pichiomycetes</taxon>
        <taxon>Debaryomycetaceae</taxon>
        <taxon>Kurtzmaniella</taxon>
    </lineage>
</organism>
<keyword evidence="4 5" id="KW-0067">ATP-binding</keyword>
<evidence type="ECO:0000313" key="10">
    <source>
        <dbReference type="Proteomes" id="UP001497600"/>
    </source>
</evidence>
<dbReference type="SUPFAM" id="SSF52540">
    <property type="entry name" value="P-loop containing nucleoside triphosphate hydrolases"/>
    <property type="match status" value="1"/>
</dbReference>
<dbReference type="InterPro" id="IPR039657">
    <property type="entry name" value="Dimethylallyltransferase"/>
</dbReference>
<dbReference type="PANTHER" id="PTHR11088:SF89">
    <property type="entry name" value="TRNA DIMETHYLALLYLTRANSFERASE"/>
    <property type="match status" value="1"/>
</dbReference>
<keyword evidence="10" id="KW-1185">Reference proteome</keyword>
<dbReference type="PIRSF" id="PIRSF039110">
    <property type="entry name" value="IPP_transferase"/>
    <property type="match status" value="1"/>
</dbReference>
<dbReference type="Gene3D" id="1.10.20.140">
    <property type="match status" value="1"/>
</dbReference>
<dbReference type="EC" id="2.5.1.75" evidence="5 6"/>
<evidence type="ECO:0000256" key="4">
    <source>
        <dbReference type="ARBA" id="ARBA00022840"/>
    </source>
</evidence>
<evidence type="ECO:0000256" key="7">
    <source>
        <dbReference type="RuleBase" id="RU003785"/>
    </source>
</evidence>
<evidence type="ECO:0000256" key="5">
    <source>
        <dbReference type="PIRNR" id="PIRNR039110"/>
    </source>
</evidence>
<dbReference type="Proteomes" id="UP001497600">
    <property type="component" value="Chromosome H"/>
</dbReference>
<gene>
    <name evidence="9" type="primary">MOD5</name>
    <name evidence="9" type="ORF">CAAN4_H10924</name>
</gene>
<feature type="compositionally biased region" description="Basic and acidic residues" evidence="8">
    <location>
        <begin position="436"/>
        <end position="473"/>
    </location>
</feature>
<dbReference type="EMBL" id="OZ004260">
    <property type="protein sequence ID" value="CAK7921167.1"/>
    <property type="molecule type" value="Genomic_DNA"/>
</dbReference>
<comment type="catalytic activity">
    <reaction evidence="5 6">
        <text>adenosine(37) in tRNA + dimethylallyl diphosphate = N(6)-dimethylallyladenosine(37) in tRNA + diphosphate</text>
        <dbReference type="Rhea" id="RHEA:26482"/>
        <dbReference type="Rhea" id="RHEA-COMP:10162"/>
        <dbReference type="Rhea" id="RHEA-COMP:10375"/>
        <dbReference type="ChEBI" id="CHEBI:33019"/>
        <dbReference type="ChEBI" id="CHEBI:57623"/>
        <dbReference type="ChEBI" id="CHEBI:74411"/>
        <dbReference type="ChEBI" id="CHEBI:74415"/>
        <dbReference type="EC" id="2.5.1.75"/>
    </reaction>
</comment>
<protein>
    <recommendedName>
        <fullName evidence="5 6">tRNA dimethylallyltransferase</fullName>
        <ecNumber evidence="5 6">2.5.1.75</ecNumber>
    </recommendedName>
</protein>
<evidence type="ECO:0000256" key="1">
    <source>
        <dbReference type="ARBA" id="ARBA00005842"/>
    </source>
</evidence>
<evidence type="ECO:0000313" key="9">
    <source>
        <dbReference type="EMBL" id="CAK7921167.1"/>
    </source>
</evidence>